<proteinExistence type="predicted"/>
<reference evidence="7 8" key="1">
    <citation type="submission" date="2024-10" db="EMBL/GenBank/DDBJ databases">
        <authorList>
            <person name="Kim D."/>
        </authorList>
    </citation>
    <scope>NUCLEOTIDE SEQUENCE [LARGE SCALE GENOMIC DNA]</scope>
    <source>
        <strain evidence="7">Taebaek</strain>
    </source>
</reference>
<dbReference type="EMBL" id="JBICCN010000056">
    <property type="protein sequence ID" value="KAL3096927.1"/>
    <property type="molecule type" value="Genomic_DNA"/>
</dbReference>
<organism evidence="7 8">
    <name type="scientific">Heterodera schachtii</name>
    <name type="common">Sugarbeet cyst nematode worm</name>
    <name type="synonym">Tylenchus schachtii</name>
    <dbReference type="NCBI Taxonomy" id="97005"/>
    <lineage>
        <taxon>Eukaryota</taxon>
        <taxon>Metazoa</taxon>
        <taxon>Ecdysozoa</taxon>
        <taxon>Nematoda</taxon>
        <taxon>Chromadorea</taxon>
        <taxon>Rhabditida</taxon>
        <taxon>Tylenchina</taxon>
        <taxon>Tylenchomorpha</taxon>
        <taxon>Tylenchoidea</taxon>
        <taxon>Heteroderidae</taxon>
        <taxon>Heteroderinae</taxon>
        <taxon>Heterodera</taxon>
    </lineage>
</organism>
<comment type="cofactor">
    <cofactor evidence="5">
        <name>Fe(2+)</name>
        <dbReference type="ChEBI" id="CHEBI:29033"/>
    </cofactor>
    <text evidence="5">Binds 1 Fe(2+) ion per subunit.</text>
</comment>
<keyword evidence="1 5" id="KW-0479">Metal-binding</keyword>
<dbReference type="PANTHER" id="PTHR16557">
    <property type="entry name" value="ALKYLATED DNA REPAIR PROTEIN ALKB-RELATED"/>
    <property type="match status" value="1"/>
</dbReference>
<evidence type="ECO:0000256" key="4">
    <source>
        <dbReference type="ARBA" id="ARBA00023004"/>
    </source>
</evidence>
<gene>
    <name evidence="7" type="ORF">niasHS_002643</name>
</gene>
<dbReference type="GO" id="GO:0046872">
    <property type="term" value="F:metal ion binding"/>
    <property type="evidence" value="ECO:0007669"/>
    <property type="project" value="UniProtKB-KW"/>
</dbReference>
<feature type="binding site" evidence="5">
    <location>
        <position position="127"/>
    </location>
    <ligand>
        <name>Fe cation</name>
        <dbReference type="ChEBI" id="CHEBI:24875"/>
        <note>catalytic</note>
    </ligand>
</feature>
<evidence type="ECO:0000256" key="5">
    <source>
        <dbReference type="PIRSR" id="PIRSR604574-2"/>
    </source>
</evidence>
<dbReference type="AlphaFoldDB" id="A0ABD2K224"/>
<dbReference type="SUPFAM" id="SSF51197">
    <property type="entry name" value="Clavaminate synthase-like"/>
    <property type="match status" value="1"/>
</dbReference>
<evidence type="ECO:0000313" key="8">
    <source>
        <dbReference type="Proteomes" id="UP001620645"/>
    </source>
</evidence>
<evidence type="ECO:0000259" key="6">
    <source>
        <dbReference type="PROSITE" id="PS51471"/>
    </source>
</evidence>
<comment type="caution">
    <text evidence="7">The sequence shown here is derived from an EMBL/GenBank/DDBJ whole genome shotgun (WGS) entry which is preliminary data.</text>
</comment>
<feature type="domain" description="Fe2OG dioxygenase" evidence="6">
    <location>
        <begin position="107"/>
        <end position="222"/>
    </location>
</feature>
<evidence type="ECO:0000256" key="1">
    <source>
        <dbReference type="ARBA" id="ARBA00022723"/>
    </source>
</evidence>
<dbReference type="InterPro" id="IPR037151">
    <property type="entry name" value="AlkB-like_sf"/>
</dbReference>
<dbReference type="PROSITE" id="PS51471">
    <property type="entry name" value="FE2OG_OXY"/>
    <property type="match status" value="1"/>
</dbReference>
<dbReference type="InterPro" id="IPR004574">
    <property type="entry name" value="Alkb"/>
</dbReference>
<feature type="binding site" evidence="5">
    <location>
        <position position="181"/>
    </location>
    <ligand>
        <name>Fe cation</name>
        <dbReference type="ChEBI" id="CHEBI:24875"/>
        <note>catalytic</note>
    </ligand>
</feature>
<dbReference type="Pfam" id="PF13532">
    <property type="entry name" value="2OG-FeII_Oxy_2"/>
    <property type="match status" value="1"/>
</dbReference>
<evidence type="ECO:0000256" key="2">
    <source>
        <dbReference type="ARBA" id="ARBA00022964"/>
    </source>
</evidence>
<protein>
    <recommendedName>
        <fullName evidence="6">Fe2OG dioxygenase domain-containing protein</fullName>
    </recommendedName>
</protein>
<dbReference type="InterPro" id="IPR027450">
    <property type="entry name" value="AlkB-like"/>
</dbReference>
<keyword evidence="3" id="KW-0560">Oxidoreductase</keyword>
<dbReference type="Gene3D" id="2.60.120.590">
    <property type="entry name" value="Alpha-ketoglutarate-dependent dioxygenase AlkB-like"/>
    <property type="match status" value="1"/>
</dbReference>
<evidence type="ECO:0000313" key="7">
    <source>
        <dbReference type="EMBL" id="KAL3096927.1"/>
    </source>
</evidence>
<keyword evidence="4 5" id="KW-0408">Iron</keyword>
<keyword evidence="8" id="KW-1185">Reference proteome</keyword>
<feature type="binding site" evidence="5">
    <location>
        <position position="125"/>
    </location>
    <ligand>
        <name>Fe cation</name>
        <dbReference type="ChEBI" id="CHEBI:24875"/>
        <note>catalytic</note>
    </ligand>
</feature>
<dbReference type="GO" id="GO:0051213">
    <property type="term" value="F:dioxygenase activity"/>
    <property type="evidence" value="ECO:0007669"/>
    <property type="project" value="UniProtKB-KW"/>
</dbReference>
<dbReference type="InterPro" id="IPR005123">
    <property type="entry name" value="Oxoglu/Fe-dep_dioxygenase_dom"/>
</dbReference>
<keyword evidence="2" id="KW-0223">Dioxygenase</keyword>
<dbReference type="Proteomes" id="UP001620645">
    <property type="component" value="Unassembled WGS sequence"/>
</dbReference>
<accession>A0ABD2K224</accession>
<evidence type="ECO:0000256" key="3">
    <source>
        <dbReference type="ARBA" id="ARBA00023002"/>
    </source>
</evidence>
<sequence>MVSTLPSRPGLYILFELFSEEQQLRWLGRSLFEYPEPPNITNLSSNGTYSGSSVFKTCGAEKLRWTTLGLDYDWTSKDYSMEEKALPMEIKQISKLVIDVLGSFPLVPDAAIVNYYPKNASISPHADTSEIDLRRPLVSLSFGQSAVFLIGGRTPDLPVDALLLRSGDVLVMADFQRIAFHAVPRILSGETTFSVGKWGKEAEEVVEYANKCRVNITVRQVKNLGERGDGKESD</sequence>
<dbReference type="PANTHER" id="PTHR16557:SF2">
    <property type="entry name" value="NUCLEIC ACID DIOXYGENASE ALKBH1"/>
    <property type="match status" value="1"/>
</dbReference>
<name>A0ABD2K224_HETSC</name>